<proteinExistence type="predicted"/>
<dbReference type="InterPro" id="IPR005829">
    <property type="entry name" value="Sugar_transporter_CS"/>
</dbReference>
<organism evidence="8 9">
    <name type="scientific">Secundilactobacillus odoratitofui DSM 19909 = JCM 15043</name>
    <dbReference type="NCBI Taxonomy" id="1423776"/>
    <lineage>
        <taxon>Bacteria</taxon>
        <taxon>Bacillati</taxon>
        <taxon>Bacillota</taxon>
        <taxon>Bacilli</taxon>
        <taxon>Lactobacillales</taxon>
        <taxon>Lactobacillaceae</taxon>
        <taxon>Secundilactobacillus</taxon>
    </lineage>
</organism>
<feature type="transmembrane region" description="Helical" evidence="6">
    <location>
        <begin position="12"/>
        <end position="35"/>
    </location>
</feature>
<dbReference type="GO" id="GO:0005886">
    <property type="term" value="C:plasma membrane"/>
    <property type="evidence" value="ECO:0007669"/>
    <property type="project" value="UniProtKB-SubCell"/>
</dbReference>
<dbReference type="PANTHER" id="PTHR42718:SF43">
    <property type="entry name" value="LINCOMYCIN RESISTANCE PROTEIN LMRB"/>
    <property type="match status" value="1"/>
</dbReference>
<evidence type="ECO:0000313" key="8">
    <source>
        <dbReference type="EMBL" id="KRK98577.1"/>
    </source>
</evidence>
<evidence type="ECO:0000256" key="4">
    <source>
        <dbReference type="ARBA" id="ARBA00022989"/>
    </source>
</evidence>
<feature type="transmembrane region" description="Helical" evidence="6">
    <location>
        <begin position="107"/>
        <end position="125"/>
    </location>
</feature>
<evidence type="ECO:0000256" key="1">
    <source>
        <dbReference type="ARBA" id="ARBA00004651"/>
    </source>
</evidence>
<evidence type="ECO:0000256" key="6">
    <source>
        <dbReference type="SAM" id="Phobius"/>
    </source>
</evidence>
<dbReference type="OrthoDB" id="9816041at2"/>
<feature type="transmembrane region" description="Helical" evidence="6">
    <location>
        <begin position="47"/>
        <end position="66"/>
    </location>
</feature>
<dbReference type="InterPro" id="IPR020846">
    <property type="entry name" value="MFS_dom"/>
</dbReference>
<dbReference type="Pfam" id="PF07690">
    <property type="entry name" value="MFS_1"/>
    <property type="match status" value="1"/>
</dbReference>
<keyword evidence="4 6" id="KW-1133">Transmembrane helix</keyword>
<feature type="transmembrane region" description="Helical" evidence="6">
    <location>
        <begin position="355"/>
        <end position="373"/>
    </location>
</feature>
<keyword evidence="2" id="KW-0813">Transport</keyword>
<sequence length="463" mass="48859">MDQKISPKVIGAIIATGLMSFSGVVIETAMNITFPTLMKEFNVPTNLVQWMTTIYLLVVAALVPLSATLKRRFKMKSLFLVAISLFIIGVITDGLAPVFGVLLLGRAIQGLGTGIALPLMFNIILEQVPMSRRGTMMGIGTLITGVAPAVGPTFGGIVVATMGWRYIFAFLLPLLVIALVLGITCIQQKTPTSAASVDQLSVILIVLTFCGLIFGISNFGSSAFWSINVVGALLIGLIGLGLFIWRSRQLPHPVLDLSLLKNRGFSSNLLAFSLIQITSLGLSFLLPNYIQLVNGQSALAAGLIVLPGAALGAVMSPLGGQLYDSRGARVPLRVGSILSLIGMVGLSIWGSHLNVWGILCLYTFFMLGVGTHYGNLMTNGLKQLTQTQNSDGNAIFNTAQQFMAALGTSIASAMVAAAQATAHTQAIGTAIGSEHAFLVLTVLIVAELIIVCILTKQKVSAVD</sequence>
<feature type="transmembrane region" description="Helical" evidence="6">
    <location>
        <begin position="265"/>
        <end position="286"/>
    </location>
</feature>
<gene>
    <name evidence="8" type="ORF">FD04_GL000309</name>
</gene>
<evidence type="ECO:0000256" key="5">
    <source>
        <dbReference type="ARBA" id="ARBA00023136"/>
    </source>
</evidence>
<accession>A0A0R1LZX7</accession>
<protein>
    <submittedName>
        <fullName evidence="8">Major facilitator superfamily permease</fullName>
    </submittedName>
</protein>
<dbReference type="Gene3D" id="1.20.1250.20">
    <property type="entry name" value="MFS general substrate transporter like domains"/>
    <property type="match status" value="1"/>
</dbReference>
<dbReference type="PATRIC" id="fig|1423776.4.peg.310"/>
<evidence type="ECO:0000256" key="2">
    <source>
        <dbReference type="ARBA" id="ARBA00022448"/>
    </source>
</evidence>
<evidence type="ECO:0000256" key="3">
    <source>
        <dbReference type="ARBA" id="ARBA00022692"/>
    </source>
</evidence>
<dbReference type="PANTHER" id="PTHR42718">
    <property type="entry name" value="MAJOR FACILITATOR SUPERFAMILY MULTIDRUG TRANSPORTER MFSC"/>
    <property type="match status" value="1"/>
</dbReference>
<dbReference type="Proteomes" id="UP000051160">
    <property type="component" value="Unassembled WGS sequence"/>
</dbReference>
<dbReference type="PROSITE" id="PS50850">
    <property type="entry name" value="MFS"/>
    <property type="match status" value="1"/>
</dbReference>
<feature type="transmembrane region" description="Helical" evidence="6">
    <location>
        <begin position="198"/>
        <end position="217"/>
    </location>
</feature>
<keyword evidence="5 6" id="KW-0472">Membrane</keyword>
<feature type="transmembrane region" description="Helical" evidence="6">
    <location>
        <begin position="394"/>
        <end position="416"/>
    </location>
</feature>
<evidence type="ECO:0000259" key="7">
    <source>
        <dbReference type="PROSITE" id="PS50850"/>
    </source>
</evidence>
<dbReference type="RefSeq" id="WP_056946958.1">
    <property type="nucleotide sequence ID" value="NZ_AZEE01000027.1"/>
</dbReference>
<dbReference type="GO" id="GO:0022857">
    <property type="term" value="F:transmembrane transporter activity"/>
    <property type="evidence" value="ECO:0007669"/>
    <property type="project" value="InterPro"/>
</dbReference>
<dbReference type="PROSITE" id="PS00217">
    <property type="entry name" value="SUGAR_TRANSPORT_2"/>
    <property type="match status" value="1"/>
</dbReference>
<feature type="transmembrane region" description="Helical" evidence="6">
    <location>
        <begin position="137"/>
        <end position="160"/>
    </location>
</feature>
<feature type="transmembrane region" description="Helical" evidence="6">
    <location>
        <begin position="298"/>
        <end position="318"/>
    </location>
</feature>
<comment type="subcellular location">
    <subcellularLocation>
        <location evidence="1">Cell membrane</location>
        <topology evidence="1">Multi-pass membrane protein</topology>
    </subcellularLocation>
</comment>
<dbReference type="InterPro" id="IPR036259">
    <property type="entry name" value="MFS_trans_sf"/>
</dbReference>
<dbReference type="STRING" id="1423776.FD04_GL000309"/>
<feature type="transmembrane region" description="Helical" evidence="6">
    <location>
        <begin position="436"/>
        <end position="455"/>
    </location>
</feature>
<feature type="domain" description="Major facilitator superfamily (MFS) profile" evidence="7">
    <location>
        <begin position="8"/>
        <end position="459"/>
    </location>
</feature>
<feature type="transmembrane region" description="Helical" evidence="6">
    <location>
        <begin position="78"/>
        <end position="101"/>
    </location>
</feature>
<keyword evidence="3 6" id="KW-0812">Transmembrane</keyword>
<dbReference type="PRINTS" id="PR01036">
    <property type="entry name" value="TCRTETB"/>
</dbReference>
<dbReference type="SUPFAM" id="SSF103473">
    <property type="entry name" value="MFS general substrate transporter"/>
    <property type="match status" value="1"/>
</dbReference>
<feature type="transmembrane region" description="Helical" evidence="6">
    <location>
        <begin position="330"/>
        <end position="349"/>
    </location>
</feature>
<dbReference type="AlphaFoldDB" id="A0A0R1LZX7"/>
<keyword evidence="9" id="KW-1185">Reference proteome</keyword>
<feature type="transmembrane region" description="Helical" evidence="6">
    <location>
        <begin position="223"/>
        <end position="245"/>
    </location>
</feature>
<name>A0A0R1LZX7_9LACO</name>
<dbReference type="InterPro" id="IPR011701">
    <property type="entry name" value="MFS"/>
</dbReference>
<feature type="transmembrane region" description="Helical" evidence="6">
    <location>
        <begin position="166"/>
        <end position="186"/>
    </location>
</feature>
<dbReference type="Gene3D" id="1.20.1720.10">
    <property type="entry name" value="Multidrug resistance protein D"/>
    <property type="match status" value="1"/>
</dbReference>
<evidence type="ECO:0000313" key="9">
    <source>
        <dbReference type="Proteomes" id="UP000051160"/>
    </source>
</evidence>
<comment type="caution">
    <text evidence="8">The sequence shown here is derived from an EMBL/GenBank/DDBJ whole genome shotgun (WGS) entry which is preliminary data.</text>
</comment>
<reference evidence="8 9" key="1">
    <citation type="journal article" date="2015" name="Genome Announc.">
        <title>Expanding the biotechnology potential of lactobacilli through comparative genomics of 213 strains and associated genera.</title>
        <authorList>
            <person name="Sun Z."/>
            <person name="Harris H.M."/>
            <person name="McCann A."/>
            <person name="Guo C."/>
            <person name="Argimon S."/>
            <person name="Zhang W."/>
            <person name="Yang X."/>
            <person name="Jeffery I.B."/>
            <person name="Cooney J.C."/>
            <person name="Kagawa T.F."/>
            <person name="Liu W."/>
            <person name="Song Y."/>
            <person name="Salvetti E."/>
            <person name="Wrobel A."/>
            <person name="Rasinkangas P."/>
            <person name="Parkhill J."/>
            <person name="Rea M.C."/>
            <person name="O'Sullivan O."/>
            <person name="Ritari J."/>
            <person name="Douillard F.P."/>
            <person name="Paul Ross R."/>
            <person name="Yang R."/>
            <person name="Briner A.E."/>
            <person name="Felis G.E."/>
            <person name="de Vos W.M."/>
            <person name="Barrangou R."/>
            <person name="Klaenhammer T.R."/>
            <person name="Caufield P.W."/>
            <person name="Cui Y."/>
            <person name="Zhang H."/>
            <person name="O'Toole P.W."/>
        </authorList>
    </citation>
    <scope>NUCLEOTIDE SEQUENCE [LARGE SCALE GENOMIC DNA]</scope>
    <source>
        <strain evidence="8 9">DSM 19909</strain>
    </source>
</reference>
<dbReference type="EMBL" id="AZEE01000027">
    <property type="protein sequence ID" value="KRK98577.1"/>
    <property type="molecule type" value="Genomic_DNA"/>
</dbReference>